<dbReference type="InterPro" id="IPR019644">
    <property type="entry name" value="DUF2508"/>
</dbReference>
<dbReference type="KEGG" id="spoa:EQM13_02515"/>
<sequence>MDYKERGKRIIKLANVLSFKPIEEKYTAEYEKKELIEDLKAAHREWKDKESHFNDVTDPDLIDHAIYEIEASKIKYFYFLKKIKENHPL</sequence>
<evidence type="ECO:0000313" key="2">
    <source>
        <dbReference type="Proteomes" id="UP000287969"/>
    </source>
</evidence>
<accession>A0A410Q981</accession>
<organism evidence="1 2">
    <name type="scientific">Acidilutibacter cellobiosedens</name>
    <dbReference type="NCBI Taxonomy" id="2507161"/>
    <lineage>
        <taxon>Bacteria</taxon>
        <taxon>Bacillati</taxon>
        <taxon>Bacillota</taxon>
        <taxon>Tissierellia</taxon>
        <taxon>Tissierellales</taxon>
        <taxon>Acidilutibacteraceae</taxon>
        <taxon>Acidilutibacter</taxon>
    </lineage>
</organism>
<evidence type="ECO:0000313" key="1">
    <source>
        <dbReference type="EMBL" id="QAT60526.1"/>
    </source>
</evidence>
<dbReference type="RefSeq" id="WP_083381811.1">
    <property type="nucleotide sequence ID" value="NZ_CP035282.1"/>
</dbReference>
<protein>
    <submittedName>
        <fullName evidence="1">DUF2508 family protein</fullName>
    </submittedName>
</protein>
<dbReference type="Pfam" id="PF10704">
    <property type="entry name" value="DUF2508"/>
    <property type="match status" value="1"/>
</dbReference>
<dbReference type="AlphaFoldDB" id="A0A410Q981"/>
<proteinExistence type="predicted"/>
<dbReference type="Proteomes" id="UP000287969">
    <property type="component" value="Chromosome"/>
</dbReference>
<name>A0A410Q981_9FIRM</name>
<dbReference type="OrthoDB" id="1809893at2"/>
<reference evidence="2" key="1">
    <citation type="submission" date="2019-01" db="EMBL/GenBank/DDBJ databases">
        <title>Draft genomes of a novel of Sporanaerobacter strains.</title>
        <authorList>
            <person name="Ma S."/>
        </authorList>
    </citation>
    <scope>NUCLEOTIDE SEQUENCE [LARGE SCALE GENOMIC DNA]</scope>
    <source>
        <strain evidence="2">NJN-17</strain>
    </source>
</reference>
<gene>
    <name evidence="1" type="ORF">EQM13_02515</name>
</gene>
<keyword evidence="2" id="KW-1185">Reference proteome</keyword>
<dbReference type="EMBL" id="CP035282">
    <property type="protein sequence ID" value="QAT60526.1"/>
    <property type="molecule type" value="Genomic_DNA"/>
</dbReference>